<sequence length="1213" mass="135054">MLQRHSSRKGRLGHRKSTSSFPRHEPIDPGVARQQAQTAATLAFARANARKSADGGISRNNTLTDRLRSEAQPTNSNTEGNVHPIIRRQQSVRFVGPSAVPRRQALTTSASQLSITPKISNAQLRPRAVTTDTPVPAQYRPPSRSSSIGKASVGKATNIVAALAYDEYYTQEDDVASTPSSYRKIRKSKSMFSPLRAPSVFYTNGTPDGHFTRDDLLVEPSSQNSGLKAPKSMSFLRSGREPIQPGTRQRHDVAVQIARDKFLHNVEQQRLKAQPSFLFRSRKARETREEKSFRKSVRSSSYGDPITPTHAIPSAKESGLIVKARKASEKIKNKLKKVFGQSRDGIIPFQQVEASETHVRRYNGDDDLRHGNFIDIPRPTDEAVSRVASRVPSIHAMNSEQQLRSISGSVQSMRSESIPDDKSRVTSWATTNNNNTVSSQSRAHTHAQAQYEADRREQQRLSIINEHGTHHSSATFSHRPNSNQNSAYPVIHSQRSGRSSQSHYHAQIQPTIDSARVYSALMKRLNENSPQAKLEASRKASADNFHLPKVIPPRSSSLDRRSRSRSRSHGRKTGTIRHIPTDFDPYDDGRSNASGASIHQHAQHIGVPPKSAKDYEQPKEDTMSTDQEWLDTTNIQQQQNRGGDDVFSPTHQIDNGAGSTHQHPERQSNYSAISRKQSIKSYHTAQELNDQQLLDQGMSPQEIALENEPVIAEKPKKTIRESRSTFFGSTEMTLPRTTSPYRRALAERDYNPAALTGNSPAHPLNPLRKPLLFSTANKENTPSTQSGKDQRVYSESVYSRTTSGRTPLASTSTLVLPFENHPSMPTPNPKTGDAVVMEPAMYQPSDLQSRHRPSVSSASSDWRGWMSNQVSMLESKNRDLTPDMLGHGSIPYRLPTMPVRLPMNGHVREFAQINDDGTEVPQHNFMVNCLPLDHDLLLNMQENITDHTREGPLGIAPQRNVSNFINDLRMNRPNSYQNRNTEKIAAEREPSPAGALKQQNIPVLKPILKKSSILSLTEPSVQRIPTPPPMPPRSPLRQMQNKGTMGSRTPSIKALTPGSAKERDRSVPRKRSTSQNTFRSVETCARNVGGRERNVLHKRNTSQSTLRSLDALTKRLSENGSPASLKSLVTPAKLVKRYRPNSSVGSRTAATLREKHSEYVAFMDHKNEGLDAQQMGSKRMVDLFLSSRRRQITGGSVSDGNEGVNLTPTEAFL</sequence>
<keyword evidence="3" id="KW-1185">Reference proteome</keyword>
<feature type="region of interest" description="Disordered" evidence="1">
    <location>
        <begin position="1194"/>
        <end position="1213"/>
    </location>
</feature>
<evidence type="ECO:0000313" key="3">
    <source>
        <dbReference type="Proteomes" id="UP000256645"/>
    </source>
</evidence>
<feature type="region of interest" description="Disordered" evidence="1">
    <location>
        <begin position="283"/>
        <end position="311"/>
    </location>
</feature>
<organism evidence="2 3">
    <name type="scientific">Coleophoma cylindrospora</name>
    <dbReference type="NCBI Taxonomy" id="1849047"/>
    <lineage>
        <taxon>Eukaryota</taxon>
        <taxon>Fungi</taxon>
        <taxon>Dikarya</taxon>
        <taxon>Ascomycota</taxon>
        <taxon>Pezizomycotina</taxon>
        <taxon>Leotiomycetes</taxon>
        <taxon>Helotiales</taxon>
        <taxon>Dermateaceae</taxon>
        <taxon>Coleophoma</taxon>
    </lineage>
</organism>
<feature type="compositionally biased region" description="Basic residues" evidence="1">
    <location>
        <begin position="562"/>
        <end position="575"/>
    </location>
</feature>
<feature type="compositionally biased region" description="Basic and acidic residues" evidence="1">
    <location>
        <begin position="284"/>
        <end position="293"/>
    </location>
</feature>
<feature type="compositionally biased region" description="Polar residues" evidence="1">
    <location>
        <begin position="1037"/>
        <end position="1050"/>
    </location>
</feature>
<feature type="compositionally biased region" description="Low complexity" evidence="1">
    <location>
        <begin position="492"/>
        <end position="503"/>
    </location>
</feature>
<feature type="region of interest" description="Disordered" evidence="1">
    <location>
        <begin position="1"/>
        <end position="86"/>
    </location>
</feature>
<feature type="region of interest" description="Disordered" evidence="1">
    <location>
        <begin position="401"/>
        <end position="456"/>
    </location>
</feature>
<feature type="compositionally biased region" description="Polar residues" evidence="1">
    <location>
        <begin position="777"/>
        <end position="787"/>
    </location>
</feature>
<dbReference type="STRING" id="1849047.A0A3D8QKV3"/>
<feature type="compositionally biased region" description="Low complexity" evidence="1">
    <location>
        <begin position="32"/>
        <end position="47"/>
    </location>
</feature>
<proteinExistence type="predicted"/>
<protein>
    <submittedName>
        <fullName evidence="2">Uncharacterized protein</fullName>
    </submittedName>
</protein>
<evidence type="ECO:0000256" key="1">
    <source>
        <dbReference type="SAM" id="MobiDB-lite"/>
    </source>
</evidence>
<feature type="compositionally biased region" description="Polar residues" evidence="1">
    <location>
        <begin position="649"/>
        <end position="668"/>
    </location>
</feature>
<feature type="compositionally biased region" description="Polar residues" evidence="1">
    <location>
        <begin position="401"/>
        <end position="415"/>
    </location>
</feature>
<feature type="compositionally biased region" description="Polar residues" evidence="1">
    <location>
        <begin position="71"/>
        <end position="80"/>
    </location>
</feature>
<feature type="compositionally biased region" description="Polar residues" evidence="1">
    <location>
        <begin position="471"/>
        <end position="487"/>
    </location>
</feature>
<feature type="compositionally biased region" description="Pro residues" evidence="1">
    <location>
        <begin position="1025"/>
        <end position="1034"/>
    </location>
</feature>
<feature type="compositionally biased region" description="Basic and acidic residues" evidence="1">
    <location>
        <begin position="611"/>
        <end position="620"/>
    </location>
</feature>
<evidence type="ECO:0000313" key="2">
    <source>
        <dbReference type="EMBL" id="RDW62341.1"/>
    </source>
</evidence>
<feature type="region of interest" description="Disordered" evidence="1">
    <location>
        <begin position="1018"/>
        <end position="1081"/>
    </location>
</feature>
<dbReference type="Proteomes" id="UP000256645">
    <property type="component" value="Unassembled WGS sequence"/>
</dbReference>
<feature type="compositionally biased region" description="Polar residues" evidence="1">
    <location>
        <begin position="796"/>
        <end position="808"/>
    </location>
</feature>
<comment type="caution">
    <text evidence="2">The sequence shown here is derived from an EMBL/GenBank/DDBJ whole genome shotgun (WGS) entry which is preliminary data.</text>
</comment>
<feature type="compositionally biased region" description="Basic residues" evidence="1">
    <location>
        <begin position="1"/>
        <end position="17"/>
    </location>
</feature>
<reference evidence="2 3" key="1">
    <citation type="journal article" date="2018" name="IMA Fungus">
        <title>IMA Genome-F 9: Draft genome sequence of Annulohypoxylon stygium, Aspergillus mulundensis, Berkeleyomyces basicola (syn. Thielaviopsis basicola), Ceratocystis smalleyi, two Cercospora beticola strains, Coleophoma cylindrospora, Fusarium fracticaudum, Phialophora cf. hyalina, and Morchella septimelata.</title>
        <authorList>
            <person name="Wingfield B.D."/>
            <person name="Bills G.F."/>
            <person name="Dong Y."/>
            <person name="Huang W."/>
            <person name="Nel W.J."/>
            <person name="Swalarsk-Parry B.S."/>
            <person name="Vaghefi N."/>
            <person name="Wilken P.M."/>
            <person name="An Z."/>
            <person name="de Beer Z.W."/>
            <person name="De Vos L."/>
            <person name="Chen L."/>
            <person name="Duong T.A."/>
            <person name="Gao Y."/>
            <person name="Hammerbacher A."/>
            <person name="Kikkert J.R."/>
            <person name="Li Y."/>
            <person name="Li H."/>
            <person name="Li K."/>
            <person name="Li Q."/>
            <person name="Liu X."/>
            <person name="Ma X."/>
            <person name="Naidoo K."/>
            <person name="Pethybridge S.J."/>
            <person name="Sun J."/>
            <person name="Steenkamp E.T."/>
            <person name="van der Nest M.A."/>
            <person name="van Wyk S."/>
            <person name="Wingfield M.J."/>
            <person name="Xiong C."/>
            <person name="Yue Q."/>
            <person name="Zhang X."/>
        </authorList>
    </citation>
    <scope>NUCLEOTIDE SEQUENCE [LARGE SCALE GENOMIC DNA]</scope>
    <source>
        <strain evidence="2 3">BP6252</strain>
    </source>
</reference>
<dbReference type="EMBL" id="PDLM01000014">
    <property type="protein sequence ID" value="RDW62341.1"/>
    <property type="molecule type" value="Genomic_DNA"/>
</dbReference>
<dbReference type="OrthoDB" id="206201at2759"/>
<accession>A0A3D8QKV3</accession>
<gene>
    <name evidence="2" type="ORF">BP6252_11774</name>
</gene>
<feature type="compositionally biased region" description="Low complexity" evidence="1">
    <location>
        <begin position="426"/>
        <end position="441"/>
    </location>
</feature>
<feature type="region of interest" description="Disordered" evidence="1">
    <location>
        <begin position="470"/>
        <end position="506"/>
    </location>
</feature>
<dbReference type="AlphaFoldDB" id="A0A3D8QKV3"/>
<feature type="region of interest" description="Disordered" evidence="1">
    <location>
        <begin position="132"/>
        <end position="151"/>
    </location>
</feature>
<feature type="region of interest" description="Disordered" evidence="1">
    <location>
        <begin position="636"/>
        <end position="668"/>
    </location>
</feature>
<feature type="region of interest" description="Disordered" evidence="1">
    <location>
        <begin position="529"/>
        <end position="620"/>
    </location>
</feature>
<name>A0A3D8QKV3_9HELO</name>
<feature type="region of interest" description="Disordered" evidence="1">
    <location>
        <begin position="777"/>
        <end position="808"/>
    </location>
</feature>